<organism evidence="3 4">
    <name type="scientific">Sandaracinus amylolyticus</name>
    <dbReference type="NCBI Taxonomy" id="927083"/>
    <lineage>
        <taxon>Bacteria</taxon>
        <taxon>Pseudomonadati</taxon>
        <taxon>Myxococcota</taxon>
        <taxon>Polyangia</taxon>
        <taxon>Polyangiales</taxon>
        <taxon>Sandaracinaceae</taxon>
        <taxon>Sandaracinus</taxon>
    </lineage>
</organism>
<evidence type="ECO:0000256" key="2">
    <source>
        <dbReference type="SAM" id="SignalP"/>
    </source>
</evidence>
<dbReference type="RefSeq" id="WP_053236633.1">
    <property type="nucleotide sequence ID" value="NZ_CP011125.1"/>
</dbReference>
<evidence type="ECO:0000313" key="3">
    <source>
        <dbReference type="EMBL" id="AKF09597.1"/>
    </source>
</evidence>
<feature type="chain" id="PRO_5002512467" description="Bacterial surface antigen (D15) domain-containing protein" evidence="2">
    <location>
        <begin position="29"/>
        <end position="494"/>
    </location>
</feature>
<gene>
    <name evidence="3" type="ORF">DB32_006746</name>
</gene>
<dbReference type="Proteomes" id="UP000034883">
    <property type="component" value="Chromosome"/>
</dbReference>
<name>A0A0F6YMS4_9BACT</name>
<dbReference type="Gene3D" id="2.40.160.50">
    <property type="entry name" value="membrane protein fhac: a member of the omp85/tpsb transporter family"/>
    <property type="match status" value="1"/>
</dbReference>
<feature type="signal peptide" evidence="2">
    <location>
        <begin position="1"/>
        <end position="28"/>
    </location>
</feature>
<proteinExistence type="predicted"/>
<feature type="compositionally biased region" description="Basic and acidic residues" evidence="1">
    <location>
        <begin position="74"/>
        <end position="84"/>
    </location>
</feature>
<sequence length="494" mass="54926">MTTRTPLVALVAITIAISPAITPALAHAQTGQDGEDGQDLGPGASAAEQQRRADDSAGDQGMEDDREGDPPSIGRREVPDFDGRPDPGISFEDAILWVPRVLFYPLHLVFEWIIRRPLGWILTTGERERWGAFQFPPFAEEEPEWGLVPTLFVDFGFQPSGGLYLWTDNVVVPRNGLRFQLGFGGIDWLRASVLDRYRFDDQGTMMQVKVVGTMRPDYLLAAINGEGESDELVRYGARSIEGEVAVAFRPWRSSHLRIEAGVRGYEFYDTDWVNDERGEQTISDGVAQGWFEYPPGWEGYVAYRQRLEGSIDTRQRRPIEGSGVRVEGYVEQGFDLAEAQDRRWLTYGGAVGAYWEISQGRTLGLWGGAEFATALGSLPVPFTELPDLSGRGRMVGFRRGWLYGESIAWATLEYRYPIWITVDGFVNVTTGNAFGAELDGFDPAKLRMSFALGLRTVGDPDQSFTIQIGFGTDTFERGAEPAVLRITAGMQEGF</sequence>
<dbReference type="STRING" id="927083.DB32_006746"/>
<dbReference type="EMBL" id="CP011125">
    <property type="protein sequence ID" value="AKF09597.1"/>
    <property type="molecule type" value="Genomic_DNA"/>
</dbReference>
<reference evidence="3 4" key="1">
    <citation type="submission" date="2015-03" db="EMBL/GenBank/DDBJ databases">
        <title>Genome assembly of Sandaracinus amylolyticus DSM 53668.</title>
        <authorList>
            <person name="Sharma G."/>
            <person name="Subramanian S."/>
        </authorList>
    </citation>
    <scope>NUCLEOTIDE SEQUENCE [LARGE SCALE GENOMIC DNA]</scope>
    <source>
        <strain evidence="3 4">DSM 53668</strain>
    </source>
</reference>
<dbReference type="KEGG" id="samy:DB32_006746"/>
<feature type="region of interest" description="Disordered" evidence="1">
    <location>
        <begin position="27"/>
        <end position="84"/>
    </location>
</feature>
<protein>
    <recommendedName>
        <fullName evidence="5">Bacterial surface antigen (D15) domain-containing protein</fullName>
    </recommendedName>
</protein>
<evidence type="ECO:0008006" key="5">
    <source>
        <dbReference type="Google" id="ProtNLM"/>
    </source>
</evidence>
<accession>A0A0F6YMS4</accession>
<evidence type="ECO:0000256" key="1">
    <source>
        <dbReference type="SAM" id="MobiDB-lite"/>
    </source>
</evidence>
<keyword evidence="2" id="KW-0732">Signal</keyword>
<evidence type="ECO:0000313" key="4">
    <source>
        <dbReference type="Proteomes" id="UP000034883"/>
    </source>
</evidence>
<dbReference type="AlphaFoldDB" id="A0A0F6YMS4"/>
<dbReference type="OrthoDB" id="9771071at2"/>
<keyword evidence="4" id="KW-1185">Reference proteome</keyword>